<reference evidence="3" key="1">
    <citation type="submission" date="2020-05" db="EMBL/GenBank/DDBJ databases">
        <authorList>
            <person name="Chiriac C."/>
            <person name="Salcher M."/>
            <person name="Ghai R."/>
            <person name="Kavagutti S V."/>
        </authorList>
    </citation>
    <scope>NUCLEOTIDE SEQUENCE</scope>
</reference>
<proteinExistence type="inferred from homology"/>
<protein>
    <submittedName>
        <fullName evidence="3">Unannotated protein</fullName>
    </submittedName>
</protein>
<dbReference type="PANTHER" id="PTHR42996">
    <property type="entry name" value="PHOSPHATE-BINDING PROTEIN PSTS"/>
    <property type="match status" value="1"/>
</dbReference>
<gene>
    <name evidence="3" type="ORF">UFOPK2810_00126</name>
</gene>
<dbReference type="PANTHER" id="PTHR42996:SF1">
    <property type="entry name" value="PHOSPHATE-BINDING PROTEIN PSTS"/>
    <property type="match status" value="1"/>
</dbReference>
<evidence type="ECO:0000313" key="3">
    <source>
        <dbReference type="EMBL" id="CAB4737563.1"/>
    </source>
</evidence>
<comment type="similarity">
    <text evidence="1">Belongs to the PstS family.</text>
</comment>
<evidence type="ECO:0000256" key="1">
    <source>
        <dbReference type="ARBA" id="ARBA00008725"/>
    </source>
</evidence>
<dbReference type="AlphaFoldDB" id="A0A6J6SS19"/>
<evidence type="ECO:0000259" key="2">
    <source>
        <dbReference type="Pfam" id="PF12849"/>
    </source>
</evidence>
<dbReference type="InterPro" id="IPR050962">
    <property type="entry name" value="Phosphate-bind_PstS"/>
</dbReference>
<sequence length="397" mass="40380">MPRMSLKARGIVLVPFAALFMAACTPPMPPDVLAAQAESQIVCESGTVDVAVPETFAGAMTAAGDALTSICPEQVVAEVAVDQPATAAVVDRTPVPADITAFGTASCPAGQPIVVPAFGYPVSMAYNVPGLEGLVMTPEAVAGILSGTVVTWDDPLLADANPDFDLSGLPPITLVSAETSQGSVEAMTAWLERFAPESWSGGTTGVLSAGTQLPSVTDLIGELAITEGAIAVLPIFQAQNNVLAVANLPVIVTDEQGVSSDVVVTSDDVQLYKVGSGATTITTDETGNILASPAIGGVPVEGNFDIASSKIVLGEDQALVGWPVIGYAHLLICDDPSSKLALSFAQYVVRLAGQGSLETFGVTPLPEPIRVKTFIPLKVTVVAVEGSVGDASATPAA</sequence>
<dbReference type="Gene3D" id="3.40.190.10">
    <property type="entry name" value="Periplasmic binding protein-like II"/>
    <property type="match status" value="2"/>
</dbReference>
<dbReference type="InterPro" id="IPR024370">
    <property type="entry name" value="PBP_domain"/>
</dbReference>
<dbReference type="PROSITE" id="PS51257">
    <property type="entry name" value="PROKAR_LIPOPROTEIN"/>
    <property type="match status" value="1"/>
</dbReference>
<feature type="domain" description="PBP" evidence="2">
    <location>
        <begin position="82"/>
        <end position="254"/>
    </location>
</feature>
<dbReference type="Pfam" id="PF12849">
    <property type="entry name" value="PBP_like_2"/>
    <property type="match status" value="1"/>
</dbReference>
<name>A0A6J6SS19_9ZZZZ</name>
<dbReference type="EMBL" id="CAEZYZ010000012">
    <property type="protein sequence ID" value="CAB4737563.1"/>
    <property type="molecule type" value="Genomic_DNA"/>
</dbReference>
<organism evidence="3">
    <name type="scientific">freshwater metagenome</name>
    <dbReference type="NCBI Taxonomy" id="449393"/>
    <lineage>
        <taxon>unclassified sequences</taxon>
        <taxon>metagenomes</taxon>
        <taxon>ecological metagenomes</taxon>
    </lineage>
</organism>
<dbReference type="SUPFAM" id="SSF53850">
    <property type="entry name" value="Periplasmic binding protein-like II"/>
    <property type="match status" value="1"/>
</dbReference>
<accession>A0A6J6SS19</accession>